<dbReference type="Pfam" id="PF20636">
    <property type="entry name" value="SMN_G2-BD"/>
    <property type="match status" value="1"/>
</dbReference>
<feature type="domain" description="Survival Motor Neuron Gemin2-binding" evidence="2">
    <location>
        <begin position="20"/>
        <end position="44"/>
    </location>
</feature>
<feature type="region of interest" description="Disordered" evidence="1">
    <location>
        <begin position="49"/>
        <end position="133"/>
    </location>
</feature>
<evidence type="ECO:0000259" key="2">
    <source>
        <dbReference type="Pfam" id="PF20636"/>
    </source>
</evidence>
<organism evidence="3 4">
    <name type="scientific">Trichomonascus ciferrii</name>
    <dbReference type="NCBI Taxonomy" id="44093"/>
    <lineage>
        <taxon>Eukaryota</taxon>
        <taxon>Fungi</taxon>
        <taxon>Dikarya</taxon>
        <taxon>Ascomycota</taxon>
        <taxon>Saccharomycotina</taxon>
        <taxon>Dipodascomycetes</taxon>
        <taxon>Dipodascales</taxon>
        <taxon>Trichomonascaceae</taxon>
        <taxon>Trichomonascus</taxon>
        <taxon>Trichomonascus ciferrii complex</taxon>
    </lineage>
</organism>
<feature type="compositionally biased region" description="Acidic residues" evidence="1">
    <location>
        <begin position="73"/>
        <end position="82"/>
    </location>
</feature>
<protein>
    <recommendedName>
        <fullName evidence="2">Survival Motor Neuron Gemin2-binding domain-containing protein</fullName>
    </recommendedName>
</protein>
<evidence type="ECO:0000313" key="3">
    <source>
        <dbReference type="EMBL" id="KAA8913454.1"/>
    </source>
</evidence>
<dbReference type="AlphaFoldDB" id="A0A642V9P4"/>
<dbReference type="VEuPathDB" id="FungiDB:TRICI_003186"/>
<dbReference type="CDD" id="cd22851">
    <property type="entry name" value="SMN_N"/>
    <property type="match status" value="1"/>
</dbReference>
<dbReference type="InterPro" id="IPR049481">
    <property type="entry name" value="SMN_G2-BD"/>
</dbReference>
<keyword evidence="4" id="KW-1185">Reference proteome</keyword>
<sequence>MMLGERHRMASGEQEVDISDRDVWDDSTLIKHWDASLAEYKKYHSLDAQGASVAEQPDVEMEEQEKQHRQAEVEEQEYDDYQAQELHTSDEEELAKKEEAEALAKNEAKDGDLYDVREETSTQRPGPAISLDDLDDGVKQLAMAWYWAGYYHGLEVGRNRRS</sequence>
<dbReference type="PANTHER" id="PTHR39267">
    <property type="entry name" value="SURVIVAL MOTOR NEURON-LIKE PROTEIN 1"/>
    <property type="match status" value="1"/>
</dbReference>
<dbReference type="Proteomes" id="UP000761534">
    <property type="component" value="Unassembled WGS sequence"/>
</dbReference>
<feature type="compositionally biased region" description="Basic and acidic residues" evidence="1">
    <location>
        <begin position="94"/>
        <end position="121"/>
    </location>
</feature>
<reference evidence="3" key="1">
    <citation type="journal article" date="2019" name="G3 (Bethesda)">
        <title>Genome Assemblies of Two Rare Opportunistic Yeast Pathogens: Diutina rugosa (syn. Candida rugosa) and Trichomonascus ciferrii (syn. Candida ciferrii).</title>
        <authorList>
            <person name="Mixao V."/>
            <person name="Saus E."/>
            <person name="Hansen A.P."/>
            <person name="Lass-Florl C."/>
            <person name="Gabaldon T."/>
        </authorList>
    </citation>
    <scope>NUCLEOTIDE SEQUENCE</scope>
    <source>
        <strain evidence="3">CBS 4856</strain>
    </source>
</reference>
<dbReference type="EMBL" id="SWFS01000225">
    <property type="protein sequence ID" value="KAA8913454.1"/>
    <property type="molecule type" value="Genomic_DNA"/>
</dbReference>
<proteinExistence type="predicted"/>
<comment type="caution">
    <text evidence="3">The sequence shown here is derived from an EMBL/GenBank/DDBJ whole genome shotgun (WGS) entry which is preliminary data.</text>
</comment>
<evidence type="ECO:0000256" key="1">
    <source>
        <dbReference type="SAM" id="MobiDB-lite"/>
    </source>
</evidence>
<gene>
    <name evidence="3" type="ORF">TRICI_003186</name>
</gene>
<dbReference type="OrthoDB" id="197400at2759"/>
<dbReference type="InterPro" id="IPR040424">
    <property type="entry name" value="Smn1"/>
</dbReference>
<name>A0A642V9P4_9ASCO</name>
<dbReference type="PANTHER" id="PTHR39267:SF1">
    <property type="entry name" value="SURVIVAL MOTOR NEURON PROTEIN"/>
    <property type="match status" value="1"/>
</dbReference>
<evidence type="ECO:0000313" key="4">
    <source>
        <dbReference type="Proteomes" id="UP000761534"/>
    </source>
</evidence>
<accession>A0A642V9P4</accession>
<dbReference type="GO" id="GO:0005634">
    <property type="term" value="C:nucleus"/>
    <property type="evidence" value="ECO:0007669"/>
    <property type="project" value="TreeGrafter"/>
</dbReference>